<dbReference type="InterPro" id="IPR050190">
    <property type="entry name" value="UPF0213_domain"/>
</dbReference>
<dbReference type="PANTHER" id="PTHR34477">
    <property type="entry name" value="UPF0213 PROTEIN YHBQ"/>
    <property type="match status" value="1"/>
</dbReference>
<gene>
    <name evidence="3" type="ORF">H4O18_13905</name>
</gene>
<dbReference type="EMBL" id="JACLHY010000014">
    <property type="protein sequence ID" value="MBC8769092.1"/>
    <property type="molecule type" value="Genomic_DNA"/>
</dbReference>
<evidence type="ECO:0000259" key="2">
    <source>
        <dbReference type="PROSITE" id="PS50164"/>
    </source>
</evidence>
<accession>A0ABR7QPH4</accession>
<sequence length="80" mass="9500">MVWIYALSSLTNNYIYVGMTTDLEARIARHNSGREKTTKPYRPFELIFTERCGNWAEGRKREKYWKSGVGKQQLRKLKNN</sequence>
<comment type="similarity">
    <text evidence="1">Belongs to the UPF0213 family.</text>
</comment>
<dbReference type="PANTHER" id="PTHR34477:SF1">
    <property type="entry name" value="UPF0213 PROTEIN YHBQ"/>
    <property type="match status" value="1"/>
</dbReference>
<organism evidence="3 4">
    <name type="scientific">Arenibacter arenosicollis</name>
    <dbReference type="NCBI Taxonomy" id="2762274"/>
    <lineage>
        <taxon>Bacteria</taxon>
        <taxon>Pseudomonadati</taxon>
        <taxon>Bacteroidota</taxon>
        <taxon>Flavobacteriia</taxon>
        <taxon>Flavobacteriales</taxon>
        <taxon>Flavobacteriaceae</taxon>
        <taxon>Arenibacter</taxon>
    </lineage>
</organism>
<dbReference type="Proteomes" id="UP000618952">
    <property type="component" value="Unassembled WGS sequence"/>
</dbReference>
<name>A0ABR7QPH4_9FLAO</name>
<comment type="caution">
    <text evidence="3">The sequence shown here is derived from an EMBL/GenBank/DDBJ whole genome shotgun (WGS) entry which is preliminary data.</text>
</comment>
<dbReference type="PROSITE" id="PS50164">
    <property type="entry name" value="GIY_YIG"/>
    <property type="match status" value="1"/>
</dbReference>
<dbReference type="CDD" id="cd10449">
    <property type="entry name" value="GIY-YIG_SLX1_like"/>
    <property type="match status" value="1"/>
</dbReference>
<proteinExistence type="inferred from homology"/>
<evidence type="ECO:0000313" key="4">
    <source>
        <dbReference type="Proteomes" id="UP000618952"/>
    </source>
</evidence>
<evidence type="ECO:0000256" key="1">
    <source>
        <dbReference type="ARBA" id="ARBA00007435"/>
    </source>
</evidence>
<dbReference type="SUPFAM" id="SSF82771">
    <property type="entry name" value="GIY-YIG endonuclease"/>
    <property type="match status" value="1"/>
</dbReference>
<keyword evidence="4" id="KW-1185">Reference proteome</keyword>
<dbReference type="Gene3D" id="3.40.1440.10">
    <property type="entry name" value="GIY-YIG endonuclease"/>
    <property type="match status" value="1"/>
</dbReference>
<evidence type="ECO:0000313" key="3">
    <source>
        <dbReference type="EMBL" id="MBC8769092.1"/>
    </source>
</evidence>
<dbReference type="InterPro" id="IPR000305">
    <property type="entry name" value="GIY-YIG_endonuc"/>
</dbReference>
<dbReference type="Pfam" id="PF01541">
    <property type="entry name" value="GIY-YIG"/>
    <property type="match status" value="1"/>
</dbReference>
<dbReference type="InterPro" id="IPR035901">
    <property type="entry name" value="GIY-YIG_endonuc_sf"/>
</dbReference>
<reference evidence="3 4" key="1">
    <citation type="submission" date="2020-08" db="EMBL/GenBank/DDBJ databases">
        <title>Arenibacter gaetbuli sp. nov., isolated from a sand dune.</title>
        <authorList>
            <person name="Park S."/>
            <person name="Yoon J.-H."/>
        </authorList>
    </citation>
    <scope>NUCLEOTIDE SEQUENCE [LARGE SCALE GENOMIC DNA]</scope>
    <source>
        <strain evidence="3 4">BSSL-BM3</strain>
    </source>
</reference>
<protein>
    <submittedName>
        <fullName evidence="3">GIY-YIG nuclease family protein</fullName>
    </submittedName>
</protein>
<feature type="domain" description="GIY-YIG" evidence="2">
    <location>
        <begin position="1"/>
        <end position="80"/>
    </location>
</feature>